<dbReference type="EMBL" id="QYBA01000100">
    <property type="protein sequence ID" value="TKY91965.1"/>
    <property type="molecule type" value="Genomic_DNA"/>
</dbReference>
<organism evidence="1 2">
    <name type="scientific">Candidatus Methanomarinus sp</name>
    <dbReference type="NCBI Taxonomy" id="3386244"/>
    <lineage>
        <taxon>Archaea</taxon>
        <taxon>Methanobacteriati</taxon>
        <taxon>Methanobacteriota</taxon>
        <taxon>Stenosarchaea group</taxon>
        <taxon>Methanomicrobia</taxon>
        <taxon>Methanosarcinales</taxon>
        <taxon>ANME-2 cluster</taxon>
        <taxon>Candidatus Methanocomedenaceae</taxon>
        <taxon>Candidatus Methanomarinus</taxon>
    </lineage>
</organism>
<protein>
    <submittedName>
        <fullName evidence="1">Na+/H+ antiporter subunit C</fullName>
    </submittedName>
</protein>
<reference evidence="1" key="1">
    <citation type="submission" date="2018-09" db="EMBL/GenBank/DDBJ databases">
        <title>A genomic encyclopedia of anaerobic methanotrophic archaea.</title>
        <authorList>
            <person name="Skennerton C.T."/>
            <person name="Chadwick G.L."/>
            <person name="Laso-Perez R."/>
            <person name="Leu A.O."/>
            <person name="Speth D.R."/>
            <person name="Yu H."/>
            <person name="Morgan-Lang C."/>
            <person name="Hatzenpichler R."/>
            <person name="Goudeau D."/>
            <person name="Malmstrom R."/>
            <person name="Woyke T."/>
            <person name="Hallam S."/>
            <person name="Tyson G.W."/>
            <person name="Wegener G."/>
            <person name="Boetius A."/>
            <person name="Orphan V.J."/>
        </authorList>
    </citation>
    <scope>NUCLEOTIDE SEQUENCE</scope>
    <source>
        <strain evidence="1">CONS3730D10UFb2</strain>
    </source>
</reference>
<accession>A0AC61SBM3</accession>
<evidence type="ECO:0000313" key="1">
    <source>
        <dbReference type="EMBL" id="TKY91965.1"/>
    </source>
</evidence>
<gene>
    <name evidence="1" type="ORF">C5S46_03130</name>
</gene>
<dbReference type="Proteomes" id="UP000315423">
    <property type="component" value="Unassembled WGS sequence"/>
</dbReference>
<sequence length="146" mass="16314">MNGIFEFIAAEFNYWIYVTLMMIGFYAMIAKKNLIKKVIGANIFQTAIFLFYISLAEVEGGTAPILMHGHDGAHAVHEVIYVNPLPHVLILTAIVVSVSTTAVALALIIKIYQVYGSIEEDVILAYRKQLAPEFSEHARQKQEGEQ</sequence>
<evidence type="ECO:0000313" key="2">
    <source>
        <dbReference type="Proteomes" id="UP000315423"/>
    </source>
</evidence>
<name>A0AC61SBM3_9EURY</name>
<comment type="caution">
    <text evidence="1">The sequence shown here is derived from an EMBL/GenBank/DDBJ whole genome shotgun (WGS) entry which is preliminary data.</text>
</comment>
<proteinExistence type="predicted"/>